<accession>A0A7K1S483</accession>
<name>A0A7K1S483_9BACT</name>
<protein>
    <recommendedName>
        <fullName evidence="4">Alpha glucuronidase N-terminal domain-containing protein</fullName>
    </recommendedName>
</protein>
<comment type="caution">
    <text evidence="2">The sequence shown here is derived from an EMBL/GenBank/DDBJ whole genome shotgun (WGS) entry which is preliminary data.</text>
</comment>
<sequence length="785" mass="89445">MNLYSSIRWIISSLALFLVVSCGQLVAQTVSLKQAVLLVSPSISSPMRETAPRVLSEEIEKRTGVLLKTTPNWPKSGSTRIAFVLAGDKELQGVAVPVNAATERPELKPEGYRIVSETTATGTTLWIIGADSRGILFGTGWVLRNLKMDRKLLELPGPVNLATAPAYPIRGHQLGYRHTANSYDAWTVAQFEQYIRDLAIFGTNAVEGIPFHEDEKPSPHFKIPAAEMRIKISEICKAYDMDYWVWTPATIELTDAKKRQAELDQHEAFYRACPRLDHIFFPGGDPGDNHPKEVMPFLKDLHTLLMKYHPKAKVWLSLQGFNVEQVNYFYDYLAQNKPDWLQGLVYGPGSPPLAETRYRLPKQYQLRQYPDITHTVRCEFPVEHWDQAFALTLGREASNPRPYFYARAQAAAAPFTDGFVSYSDGCHDDINKVLWSMRGWDPEMSVHQILNEYSRFFFGWPLTESVASGIEALEKNWDGPLAQNGGIEATFSFWKTLEIANPTLATNWRWQLLLLRAYYDTYTRRRLLYEQGLEAKADVILTQEASSDLDKAMSQALTIINKADTEPVAPELKAKIVSLCADLFSSIGLQTSMKQYKARGYERGCVLDFVDYPLNNRWWLADEFEKVKTLKTKEEKQKRLQEISAWEMPGKGSYYDDVSSVSKGPRVKTISDDATDIAWWKDGFSRTRLSSQTFQRSPVLDYDNLDPNAEYIIRVVGFGEALLRVDGKRLSPLVYNREADTVKEWIVPMSATQDGHINVTFDEPEESHLNWRQNSRISDIWLLKK</sequence>
<organism evidence="2 3">
    <name type="scientific">Spirosoma arboris</name>
    <dbReference type="NCBI Taxonomy" id="2682092"/>
    <lineage>
        <taxon>Bacteria</taxon>
        <taxon>Pseudomonadati</taxon>
        <taxon>Bacteroidota</taxon>
        <taxon>Cytophagia</taxon>
        <taxon>Cytophagales</taxon>
        <taxon>Cytophagaceae</taxon>
        <taxon>Spirosoma</taxon>
    </lineage>
</organism>
<proteinExistence type="predicted"/>
<dbReference type="InterPro" id="IPR029018">
    <property type="entry name" value="Hex-like_dom2"/>
</dbReference>
<dbReference type="AlphaFoldDB" id="A0A7K1S483"/>
<keyword evidence="1" id="KW-0378">Hydrolase</keyword>
<reference evidence="2 3" key="1">
    <citation type="submission" date="2019-12" db="EMBL/GenBank/DDBJ databases">
        <title>Spirosoma sp. HMF4905 genome sequencing and assembly.</title>
        <authorList>
            <person name="Kang H."/>
            <person name="Cha I."/>
            <person name="Kim H."/>
            <person name="Joh K."/>
        </authorList>
    </citation>
    <scope>NUCLEOTIDE SEQUENCE [LARGE SCALE GENOMIC DNA]</scope>
    <source>
        <strain evidence="2 3">HMF4905</strain>
    </source>
</reference>
<dbReference type="Proteomes" id="UP000436006">
    <property type="component" value="Unassembled WGS sequence"/>
</dbReference>
<dbReference type="Gene3D" id="3.30.379.10">
    <property type="entry name" value="Chitobiase/beta-hexosaminidase domain 2-like"/>
    <property type="match status" value="1"/>
</dbReference>
<evidence type="ECO:0000313" key="2">
    <source>
        <dbReference type="EMBL" id="MVM28641.1"/>
    </source>
</evidence>
<gene>
    <name evidence="2" type="ORF">GO755_01260</name>
</gene>
<dbReference type="RefSeq" id="WP_157582753.1">
    <property type="nucleotide sequence ID" value="NZ_WPIN01000001.1"/>
</dbReference>
<evidence type="ECO:0008006" key="4">
    <source>
        <dbReference type="Google" id="ProtNLM"/>
    </source>
</evidence>
<dbReference type="GO" id="GO:0016787">
    <property type="term" value="F:hydrolase activity"/>
    <property type="evidence" value="ECO:0007669"/>
    <property type="project" value="UniProtKB-KW"/>
</dbReference>
<dbReference type="EMBL" id="WPIN01000001">
    <property type="protein sequence ID" value="MVM28641.1"/>
    <property type="molecule type" value="Genomic_DNA"/>
</dbReference>
<dbReference type="GO" id="GO:0005975">
    <property type="term" value="P:carbohydrate metabolic process"/>
    <property type="evidence" value="ECO:0007669"/>
    <property type="project" value="UniProtKB-ARBA"/>
</dbReference>
<dbReference type="SUPFAM" id="SSF55545">
    <property type="entry name" value="beta-N-acetylhexosaminidase-like domain"/>
    <property type="match status" value="1"/>
</dbReference>
<evidence type="ECO:0000313" key="3">
    <source>
        <dbReference type="Proteomes" id="UP000436006"/>
    </source>
</evidence>
<keyword evidence="3" id="KW-1185">Reference proteome</keyword>
<evidence type="ECO:0000256" key="1">
    <source>
        <dbReference type="ARBA" id="ARBA00022801"/>
    </source>
</evidence>